<feature type="region of interest" description="Disordered" evidence="2">
    <location>
        <begin position="1"/>
        <end position="20"/>
    </location>
</feature>
<evidence type="ECO:0000256" key="2">
    <source>
        <dbReference type="SAM" id="MobiDB-lite"/>
    </source>
</evidence>
<reference evidence="4" key="1">
    <citation type="submission" date="2025-08" db="UniProtKB">
        <authorList>
            <consortium name="RefSeq"/>
        </authorList>
    </citation>
    <scope>IDENTIFICATION</scope>
    <source>
        <tissue evidence="4">Gonad</tissue>
    </source>
</reference>
<evidence type="ECO:0000313" key="4">
    <source>
        <dbReference type="RefSeq" id="XP_019618808.1"/>
    </source>
</evidence>
<accession>A0A6P4Y2Y1</accession>
<feature type="compositionally biased region" description="Basic and acidic residues" evidence="2">
    <location>
        <begin position="270"/>
        <end position="287"/>
    </location>
</feature>
<proteinExistence type="predicted"/>
<feature type="coiled-coil region" evidence="1">
    <location>
        <begin position="706"/>
        <end position="762"/>
    </location>
</feature>
<dbReference type="GO" id="GO:0007099">
    <property type="term" value="P:centriole replication"/>
    <property type="evidence" value="ECO:0007669"/>
    <property type="project" value="InterPro"/>
</dbReference>
<dbReference type="Proteomes" id="UP000515135">
    <property type="component" value="Unplaced"/>
</dbReference>
<dbReference type="Pfam" id="PF15718">
    <property type="entry name" value="MNR"/>
    <property type="match status" value="2"/>
</dbReference>
<dbReference type="KEGG" id="bbel:109465806"/>
<feature type="compositionally biased region" description="Basic and acidic residues" evidence="2">
    <location>
        <begin position="157"/>
        <end position="180"/>
    </location>
</feature>
<name>A0A6P4Y2Y1_BRABE</name>
<dbReference type="PANTHER" id="PTHR15732:SF4">
    <property type="entry name" value="PROTEIN MOONRAKER"/>
    <property type="match status" value="1"/>
</dbReference>
<dbReference type="RefSeq" id="XP_019618808.1">
    <property type="nucleotide sequence ID" value="XM_019763249.1"/>
</dbReference>
<feature type="compositionally biased region" description="Polar residues" evidence="2">
    <location>
        <begin position="1"/>
        <end position="12"/>
    </location>
</feature>
<dbReference type="GO" id="GO:0071539">
    <property type="term" value="P:protein localization to centrosome"/>
    <property type="evidence" value="ECO:0007669"/>
    <property type="project" value="TreeGrafter"/>
</dbReference>
<feature type="compositionally biased region" description="Basic and acidic residues" evidence="2">
    <location>
        <begin position="189"/>
        <end position="199"/>
    </location>
</feature>
<dbReference type="OrthoDB" id="10072648at2759"/>
<sequence length="936" mass="105881">MTSVMSGKTQLEFQLPPGSNGMLRYHGNVPRYPGNRPPNSSHTSRPFALQKQNQLAFNVNMAAAADSLTKRYRKPSAVVVEKLGTSPTNRNENSPASIRQISLLSQDKLSQALFLAKRDVSNAKRRRNDQVLTMADVAATDSVSRQDSEQENSVDVTQERQVERIRTQQQERNREVTQERKSKKTSRKATSEKLVEVSPHKQRRQDIPASPGLVLRLASDSPVVTPGSPGDRQARQVGKLQRELQRYIRELEGHLRQGQVLSPSKRKRRGSVEKISDTEDDPRTEVRRQEQLTRAGRMVYTLQHQTQLLKKLGSAHRAAVKVLQVFIQQLPDQYSGGGGLPPVYQLSQLSAQLQVGSSEVTSAENLLHLLGRAQLKPRTELPAHKRAPEGHTKVKTRPRRPVWKDRPGDPEREDILRAGIASLRRTSARRPAKGPRLGYPTKRTGIVGSPKSRRTPRRPPNSPIGEHTLASLAKVKPPLPYMGKENRTPPSSPLPQPIRYREQSLSPKGSPLNPHKSPRLMSGARRSLEYREPYRRRREEISDPSRRPTTSQDAGRNLDFLETHRNPEDNRSRHSPDFRRNVDLRVMYENPDIEKTCQEVPEGASSRLRASLGARRSLDMEGVHGGYRDAGGREPRDVHGGYEEAGRLEHRDVYGGFKEAGERGGEWKGVYRGFQDAGMRRNEPRYDGQYFDRRKELGDNLPTLRNGILEEVIEDTSRELQRLEGQRSARQEAMALQDMSTLNNILQKLQLVEEEEEAMRRRWIRAEYANEMDHIWTRYRSGQEAWAPKPSSQSARSPEGRFHDNALELLSFRQESVPSGALHTTAVQPGVMRHSTAVPGAAAAQPGARHLPAVAGAPPVLLFTPAAQMQDLRAYRRSFDQHRRRTSHETAGEFNPWKLVDQLADELMEDVLDTVVMEMTDACQECVENVYRSEFT</sequence>
<protein>
    <submittedName>
        <fullName evidence="4">Protein moonraker-like</fullName>
    </submittedName>
</protein>
<dbReference type="GeneID" id="109465806"/>
<gene>
    <name evidence="4" type="primary">LOC109465806</name>
</gene>
<evidence type="ECO:0000313" key="3">
    <source>
        <dbReference type="Proteomes" id="UP000515135"/>
    </source>
</evidence>
<feature type="compositionally biased region" description="Basic and acidic residues" evidence="2">
    <location>
        <begin position="559"/>
        <end position="578"/>
    </location>
</feature>
<feature type="compositionally biased region" description="Polar residues" evidence="2">
    <location>
        <begin position="141"/>
        <end position="156"/>
    </location>
</feature>
<evidence type="ECO:0000256" key="1">
    <source>
        <dbReference type="SAM" id="Coils"/>
    </source>
</evidence>
<keyword evidence="1" id="KW-0175">Coiled coil</keyword>
<feature type="region of interest" description="Disordered" evidence="2">
    <location>
        <begin position="379"/>
        <end position="578"/>
    </location>
</feature>
<organism evidence="3 4">
    <name type="scientific">Branchiostoma belcheri</name>
    <name type="common">Amphioxus</name>
    <dbReference type="NCBI Taxonomy" id="7741"/>
    <lineage>
        <taxon>Eukaryota</taxon>
        <taxon>Metazoa</taxon>
        <taxon>Chordata</taxon>
        <taxon>Cephalochordata</taxon>
        <taxon>Leptocardii</taxon>
        <taxon>Amphioxiformes</taxon>
        <taxon>Branchiostomatidae</taxon>
        <taxon>Branchiostoma</taxon>
    </lineage>
</organism>
<keyword evidence="3" id="KW-1185">Reference proteome</keyword>
<feature type="compositionally biased region" description="Basic and acidic residues" evidence="2">
    <location>
        <begin position="379"/>
        <end position="392"/>
    </location>
</feature>
<dbReference type="PANTHER" id="PTHR15732">
    <property type="entry name" value="PROTEIN MOONRAKER"/>
    <property type="match status" value="1"/>
</dbReference>
<feature type="compositionally biased region" description="Basic and acidic residues" evidence="2">
    <location>
        <begin position="526"/>
        <end position="546"/>
    </location>
</feature>
<dbReference type="InterPro" id="IPR031447">
    <property type="entry name" value="MNR"/>
</dbReference>
<dbReference type="GO" id="GO:0034451">
    <property type="term" value="C:centriolar satellite"/>
    <property type="evidence" value="ECO:0007669"/>
    <property type="project" value="TreeGrafter"/>
</dbReference>
<feature type="region of interest" description="Disordered" evidence="2">
    <location>
        <begin position="255"/>
        <end position="287"/>
    </location>
</feature>
<feature type="compositionally biased region" description="Basic and acidic residues" evidence="2">
    <location>
        <begin position="402"/>
        <end position="416"/>
    </location>
</feature>
<feature type="region of interest" description="Disordered" evidence="2">
    <location>
        <begin position="141"/>
        <end position="239"/>
    </location>
</feature>
<dbReference type="AlphaFoldDB" id="A0A6P4Y2Y1"/>